<dbReference type="GO" id="GO:0052873">
    <property type="term" value="F:FMN reductase (NADPH) activity"/>
    <property type="evidence" value="ECO:0007669"/>
    <property type="project" value="UniProtKB-EC"/>
</dbReference>
<feature type="domain" description="NADPH-dependent FMN reductase-like" evidence="4">
    <location>
        <begin position="7"/>
        <end position="157"/>
    </location>
</feature>
<proteinExistence type="predicted"/>
<dbReference type="Pfam" id="PF03358">
    <property type="entry name" value="FMN_red"/>
    <property type="match status" value="1"/>
</dbReference>
<dbReference type="InterPro" id="IPR051814">
    <property type="entry name" value="NAD(P)H-dep_FMN_reductase"/>
</dbReference>
<evidence type="ECO:0000256" key="3">
    <source>
        <dbReference type="ARBA" id="ARBA00023002"/>
    </source>
</evidence>
<dbReference type="SUPFAM" id="SSF52218">
    <property type="entry name" value="Flavoproteins"/>
    <property type="match status" value="1"/>
</dbReference>
<dbReference type="RefSeq" id="WP_179423167.1">
    <property type="nucleotide sequence ID" value="NZ_JACCAB010000001.1"/>
</dbReference>
<dbReference type="InterPro" id="IPR029039">
    <property type="entry name" value="Flavoprotein-like_sf"/>
</dbReference>
<dbReference type="EMBL" id="JACCAB010000001">
    <property type="protein sequence ID" value="NYG08615.1"/>
    <property type="molecule type" value="Genomic_DNA"/>
</dbReference>
<sequence length="218" mass="22535">MTTTARRLVVVQAGLGQPSSTRLLAERLATATQDALLELGEESHVTFVDLREHAHDLANALLTGFATGGLRRALDAVREADAVIAVTPVFQASYSGLFKTFIDVLDDSALRGTPVLLGATAGTARHSLVLEHAMRPLFAYLKAVTVPTGVFAASEDWGNGAVDAGLSSRVTVAATELAELVAARAGRASSPSSASSASGAAGVDELADPVPFEELLAR</sequence>
<evidence type="ECO:0000259" key="4">
    <source>
        <dbReference type="Pfam" id="PF03358"/>
    </source>
</evidence>
<comment type="caution">
    <text evidence="5">The sequence shown here is derived from an EMBL/GenBank/DDBJ whole genome shotgun (WGS) entry which is preliminary data.</text>
</comment>
<organism evidence="5 6">
    <name type="scientific">Pedococcus badiiscoriae</name>
    <dbReference type="NCBI Taxonomy" id="642776"/>
    <lineage>
        <taxon>Bacteria</taxon>
        <taxon>Bacillati</taxon>
        <taxon>Actinomycetota</taxon>
        <taxon>Actinomycetes</taxon>
        <taxon>Micrococcales</taxon>
        <taxon>Intrasporangiaceae</taxon>
        <taxon>Pedococcus</taxon>
    </lineage>
</organism>
<protein>
    <submittedName>
        <fullName evidence="5">FMN reductase</fullName>
        <ecNumber evidence="5">1.5.1.38</ecNumber>
    </submittedName>
</protein>
<evidence type="ECO:0000313" key="6">
    <source>
        <dbReference type="Proteomes" id="UP000573599"/>
    </source>
</evidence>
<reference evidence="5 6" key="1">
    <citation type="submission" date="2020-07" db="EMBL/GenBank/DDBJ databases">
        <title>Sequencing the genomes of 1000 actinobacteria strains.</title>
        <authorList>
            <person name="Klenk H.-P."/>
        </authorList>
    </citation>
    <scope>NUCLEOTIDE SEQUENCE [LARGE SCALE GENOMIC DNA]</scope>
    <source>
        <strain evidence="5 6">DSM 23987</strain>
    </source>
</reference>
<dbReference type="AlphaFoldDB" id="A0A852WQY0"/>
<accession>A0A852WQY0</accession>
<dbReference type="InterPro" id="IPR005025">
    <property type="entry name" value="FMN_Rdtase-like_dom"/>
</dbReference>
<dbReference type="Gene3D" id="3.40.50.360">
    <property type="match status" value="1"/>
</dbReference>
<dbReference type="NCBIfam" id="TIGR04037">
    <property type="entry name" value="LLM_duo_CE1759"/>
    <property type="match status" value="1"/>
</dbReference>
<dbReference type="PANTHER" id="PTHR43408">
    <property type="entry name" value="FMN REDUCTASE (NADPH)"/>
    <property type="match status" value="1"/>
</dbReference>
<dbReference type="PANTHER" id="PTHR43408:SF2">
    <property type="entry name" value="FMN REDUCTASE (NADPH)"/>
    <property type="match status" value="1"/>
</dbReference>
<dbReference type="InterPro" id="IPR023932">
    <property type="entry name" value="CE1759_FMN_reduct"/>
</dbReference>
<dbReference type="EC" id="1.5.1.38" evidence="5"/>
<dbReference type="Proteomes" id="UP000573599">
    <property type="component" value="Unassembled WGS sequence"/>
</dbReference>
<evidence type="ECO:0000256" key="1">
    <source>
        <dbReference type="ARBA" id="ARBA00022630"/>
    </source>
</evidence>
<evidence type="ECO:0000256" key="2">
    <source>
        <dbReference type="ARBA" id="ARBA00022643"/>
    </source>
</evidence>
<evidence type="ECO:0000313" key="5">
    <source>
        <dbReference type="EMBL" id="NYG08615.1"/>
    </source>
</evidence>
<name>A0A852WQY0_9MICO</name>
<gene>
    <name evidence="5" type="ORF">BJ986_003102</name>
</gene>
<keyword evidence="2" id="KW-0288">FMN</keyword>
<keyword evidence="3 5" id="KW-0560">Oxidoreductase</keyword>
<keyword evidence="1" id="KW-0285">Flavoprotein</keyword>
<keyword evidence="6" id="KW-1185">Reference proteome</keyword>